<keyword evidence="3" id="KW-1185">Reference proteome</keyword>
<proteinExistence type="predicted"/>
<name>A0A1I2Y7V6_9FIRM</name>
<evidence type="ECO:0000313" key="2">
    <source>
        <dbReference type="EMBL" id="SFH21725.1"/>
    </source>
</evidence>
<dbReference type="RefSeq" id="WP_092474208.1">
    <property type="nucleotide sequence ID" value="NZ_FOOX01000020.1"/>
</dbReference>
<dbReference type="PANTHER" id="PTHR30050:SF4">
    <property type="entry name" value="ATP-BINDING PROTEIN RV3427C IN INSERTION SEQUENCE-RELATED"/>
    <property type="match status" value="1"/>
</dbReference>
<evidence type="ECO:0000313" key="3">
    <source>
        <dbReference type="Proteomes" id="UP000199337"/>
    </source>
</evidence>
<gene>
    <name evidence="2" type="ORF">SAMN05660649_04291</name>
</gene>
<dbReference type="InterPro" id="IPR027417">
    <property type="entry name" value="P-loop_NTPase"/>
</dbReference>
<dbReference type="GO" id="GO:0006260">
    <property type="term" value="P:DNA replication"/>
    <property type="evidence" value="ECO:0007669"/>
    <property type="project" value="TreeGrafter"/>
</dbReference>
<dbReference type="Gene3D" id="3.40.50.300">
    <property type="entry name" value="P-loop containing nucleotide triphosphate hydrolases"/>
    <property type="match status" value="1"/>
</dbReference>
<dbReference type="Pfam" id="PF01695">
    <property type="entry name" value="IstB_IS21"/>
    <property type="match status" value="1"/>
</dbReference>
<accession>A0A1I2Y7V6</accession>
<dbReference type="Proteomes" id="UP000199337">
    <property type="component" value="Unassembled WGS sequence"/>
</dbReference>
<dbReference type="AlphaFoldDB" id="A0A1I2Y7V6"/>
<organism evidence="2 3">
    <name type="scientific">Desulfotruncus arcticus DSM 17038</name>
    <dbReference type="NCBI Taxonomy" id="1121424"/>
    <lineage>
        <taxon>Bacteria</taxon>
        <taxon>Bacillati</taxon>
        <taxon>Bacillota</taxon>
        <taxon>Clostridia</taxon>
        <taxon>Eubacteriales</taxon>
        <taxon>Desulfallaceae</taxon>
        <taxon>Desulfotruncus</taxon>
    </lineage>
</organism>
<dbReference type="EMBL" id="FOOX01000020">
    <property type="protein sequence ID" value="SFH21725.1"/>
    <property type="molecule type" value="Genomic_DNA"/>
</dbReference>
<evidence type="ECO:0000259" key="1">
    <source>
        <dbReference type="Pfam" id="PF01695"/>
    </source>
</evidence>
<sequence>MEGITIQEKLLKRQSRPVSVTQEPKKPLNGDSPEYECDLCQDNGVIDDPGLNVAYPCKCMERRKLQKLLKSCNISDEFIHKNFDNFDINDTDRRVVNAYSIAREYSKGLVARVKRGESLQGSPWMGLLGTSGCGKTHLATAAVLPLIELGICPMFFNWVQSFSEWLSYYNKPDEAYKVDEIRQKLYTCDLLIIDDVCKESQKDTWIKEFYGIVDYRYRKQLPIIYTSEYFHQLIGFLSKATAGRLFEKTRNQHTGKMYLGKMLLREDEDPLALDYRFKGIL</sequence>
<dbReference type="PANTHER" id="PTHR30050">
    <property type="entry name" value="CHROMOSOMAL REPLICATION INITIATOR PROTEIN DNAA"/>
    <property type="match status" value="1"/>
</dbReference>
<dbReference type="STRING" id="341036.SAMN05660649_04291"/>
<dbReference type="GO" id="GO:0005524">
    <property type="term" value="F:ATP binding"/>
    <property type="evidence" value="ECO:0007669"/>
    <property type="project" value="InterPro"/>
</dbReference>
<dbReference type="SUPFAM" id="SSF52540">
    <property type="entry name" value="P-loop containing nucleoside triphosphate hydrolases"/>
    <property type="match status" value="1"/>
</dbReference>
<protein>
    <submittedName>
        <fullName evidence="2">DNA replication protein DnaC</fullName>
    </submittedName>
</protein>
<dbReference type="InterPro" id="IPR002611">
    <property type="entry name" value="IstB_ATP-bd"/>
</dbReference>
<reference evidence="3" key="1">
    <citation type="submission" date="2016-10" db="EMBL/GenBank/DDBJ databases">
        <authorList>
            <person name="Varghese N."/>
            <person name="Submissions S."/>
        </authorList>
    </citation>
    <scope>NUCLEOTIDE SEQUENCE [LARGE SCALE GENOMIC DNA]</scope>
    <source>
        <strain evidence="3">DSM 17038</strain>
    </source>
</reference>
<dbReference type="OrthoDB" id="1655960at2"/>
<feature type="domain" description="IstB-like ATP-binding" evidence="1">
    <location>
        <begin position="125"/>
        <end position="230"/>
    </location>
</feature>